<dbReference type="AlphaFoldDB" id="A0A8X7CEL9"/>
<feature type="region of interest" description="Disordered" evidence="1">
    <location>
        <begin position="214"/>
        <end position="266"/>
    </location>
</feature>
<feature type="region of interest" description="Disordered" evidence="1">
    <location>
        <begin position="30"/>
        <end position="64"/>
    </location>
</feature>
<name>A0A8X7CEL9_9ARAC</name>
<reference evidence="2" key="1">
    <citation type="submission" date="2020-08" db="EMBL/GenBank/DDBJ databases">
        <title>Multicomponent nature underlies the extraordinary mechanical properties of spider dragline silk.</title>
        <authorList>
            <person name="Kono N."/>
            <person name="Nakamura H."/>
            <person name="Mori M."/>
            <person name="Yoshida Y."/>
            <person name="Ohtoshi R."/>
            <person name="Malay A.D."/>
            <person name="Moran D.A.P."/>
            <person name="Tomita M."/>
            <person name="Numata K."/>
            <person name="Arakawa K."/>
        </authorList>
    </citation>
    <scope>NUCLEOTIDE SEQUENCE</scope>
</reference>
<comment type="caution">
    <text evidence="2">The sequence shown here is derived from an EMBL/GenBank/DDBJ whole genome shotgun (WGS) entry which is preliminary data.</text>
</comment>
<dbReference type="OrthoDB" id="6817932at2759"/>
<proteinExistence type="predicted"/>
<gene>
    <name evidence="2" type="primary">POL_663</name>
    <name evidence="2" type="ORF">TNIN_419051</name>
</gene>
<dbReference type="EMBL" id="BMAV01014886">
    <property type="protein sequence ID" value="GFY63666.1"/>
    <property type="molecule type" value="Genomic_DNA"/>
</dbReference>
<evidence type="ECO:0000313" key="2">
    <source>
        <dbReference type="EMBL" id="GFY63666.1"/>
    </source>
</evidence>
<evidence type="ECO:0000256" key="1">
    <source>
        <dbReference type="SAM" id="MobiDB-lite"/>
    </source>
</evidence>
<accession>A0A8X7CEL9</accession>
<protein>
    <submittedName>
        <fullName evidence="2">Retrovirus-related Pol polyprotein from transposon 412</fullName>
    </submittedName>
</protein>
<organism evidence="2 3">
    <name type="scientific">Trichonephila inaurata madagascariensis</name>
    <dbReference type="NCBI Taxonomy" id="2747483"/>
    <lineage>
        <taxon>Eukaryota</taxon>
        <taxon>Metazoa</taxon>
        <taxon>Ecdysozoa</taxon>
        <taxon>Arthropoda</taxon>
        <taxon>Chelicerata</taxon>
        <taxon>Arachnida</taxon>
        <taxon>Araneae</taxon>
        <taxon>Araneomorphae</taxon>
        <taxon>Entelegynae</taxon>
        <taxon>Araneoidea</taxon>
        <taxon>Nephilidae</taxon>
        <taxon>Trichonephila</taxon>
        <taxon>Trichonephila inaurata</taxon>
    </lineage>
</organism>
<keyword evidence="3" id="KW-1185">Reference proteome</keyword>
<dbReference type="Proteomes" id="UP000886998">
    <property type="component" value="Unassembled WGS sequence"/>
</dbReference>
<sequence length="266" mass="30141">MFTCLTPLPALLDIEIYEATGTVCADTGASQSVGREASESISPSDKECFQNNQPECDDKDESKRQDICAGNSSKGAFFGRQRRIAYRSDAHFQDGRRDSFKRVLQNTGYRNQNNERQHPSFYRENNYHYQGGKFAQKNHSGRNCNRRSHGNSNWYSREENLHYFNDKRVYNRRDEPYIVLSQSSPTTFVVASCDKPDEPLSVYHTSALTPFLNGTETQSPVVPLKKRGRPRKQPLILRGTAGENAFMSASTPPPPSPRRSSAVYRG</sequence>
<feature type="compositionally biased region" description="Polar residues" evidence="1">
    <location>
        <begin position="30"/>
        <end position="54"/>
    </location>
</feature>
<evidence type="ECO:0000313" key="3">
    <source>
        <dbReference type="Proteomes" id="UP000886998"/>
    </source>
</evidence>